<feature type="transmembrane region" description="Helical" evidence="8">
    <location>
        <begin position="222"/>
        <end position="240"/>
    </location>
</feature>
<feature type="transmembrane region" description="Helical" evidence="8">
    <location>
        <begin position="636"/>
        <end position="656"/>
    </location>
</feature>
<dbReference type="PANTHER" id="PTHR33406:SF11">
    <property type="entry name" value="MEMBRANE PROTEIN SCO6666-RELATED"/>
    <property type="match status" value="1"/>
</dbReference>
<dbReference type="PROSITE" id="PS50156">
    <property type="entry name" value="SSD"/>
    <property type="match status" value="1"/>
</dbReference>
<feature type="transmembrane region" description="Helical" evidence="8">
    <location>
        <begin position="587"/>
        <end position="607"/>
    </location>
</feature>
<feature type="transmembrane region" description="Helical" evidence="8">
    <location>
        <begin position="246"/>
        <end position="266"/>
    </location>
</feature>
<feature type="transmembrane region" description="Helical" evidence="8">
    <location>
        <begin position="44"/>
        <end position="64"/>
    </location>
</feature>
<keyword evidence="4 8" id="KW-0812">Transmembrane</keyword>
<feature type="compositionally biased region" description="Basic and acidic residues" evidence="7">
    <location>
        <begin position="739"/>
        <end position="753"/>
    </location>
</feature>
<dbReference type="GO" id="GO:0005886">
    <property type="term" value="C:plasma membrane"/>
    <property type="evidence" value="ECO:0007669"/>
    <property type="project" value="UniProtKB-SubCell"/>
</dbReference>
<feature type="region of interest" description="Disordered" evidence="7">
    <location>
        <begin position="731"/>
        <end position="753"/>
    </location>
</feature>
<accession>A0A2X0JAB8</accession>
<feature type="transmembrane region" description="Helical" evidence="8">
    <location>
        <begin position="373"/>
        <end position="392"/>
    </location>
</feature>
<feature type="transmembrane region" description="Helical" evidence="8">
    <location>
        <begin position="195"/>
        <end position="215"/>
    </location>
</feature>
<feature type="transmembrane region" description="Helical" evidence="8">
    <location>
        <begin position="662"/>
        <end position="681"/>
    </location>
</feature>
<evidence type="ECO:0000256" key="6">
    <source>
        <dbReference type="ARBA" id="ARBA00023136"/>
    </source>
</evidence>
<dbReference type="InterPro" id="IPR004869">
    <property type="entry name" value="MMPL_dom"/>
</dbReference>
<protein>
    <submittedName>
        <fullName evidence="10">MMPL family transporter</fullName>
    </submittedName>
</protein>
<reference evidence="10 11" key="1">
    <citation type="submission" date="2018-06" db="EMBL/GenBank/DDBJ databases">
        <title>Streptacidiphilus pinicola sp. nov., isolated from pine grove soil.</title>
        <authorList>
            <person name="Roh S.G."/>
            <person name="Park S."/>
            <person name="Kim M.-K."/>
            <person name="Yun B.-R."/>
            <person name="Park J."/>
            <person name="Kim M.J."/>
            <person name="Kim Y.S."/>
            <person name="Kim S.B."/>
        </authorList>
    </citation>
    <scope>NUCLEOTIDE SEQUENCE [LARGE SCALE GENOMIC DNA]</scope>
    <source>
        <strain evidence="10 11">MMS16-CNU450</strain>
    </source>
</reference>
<evidence type="ECO:0000256" key="1">
    <source>
        <dbReference type="ARBA" id="ARBA00004651"/>
    </source>
</evidence>
<evidence type="ECO:0000256" key="5">
    <source>
        <dbReference type="ARBA" id="ARBA00022989"/>
    </source>
</evidence>
<dbReference type="PANTHER" id="PTHR33406">
    <property type="entry name" value="MEMBRANE PROTEIN MJ1562-RELATED"/>
    <property type="match status" value="1"/>
</dbReference>
<dbReference type="InterPro" id="IPR000731">
    <property type="entry name" value="SSD"/>
</dbReference>
<keyword evidence="3" id="KW-1003">Cell membrane</keyword>
<dbReference type="Gene3D" id="1.20.1640.10">
    <property type="entry name" value="Multidrug efflux transporter AcrB transmembrane domain"/>
    <property type="match status" value="2"/>
</dbReference>
<dbReference type="Proteomes" id="UP000248889">
    <property type="component" value="Unassembled WGS sequence"/>
</dbReference>
<keyword evidence="6 8" id="KW-0472">Membrane</keyword>
<dbReference type="InterPro" id="IPR050545">
    <property type="entry name" value="Mycobact_MmpL"/>
</dbReference>
<gene>
    <name evidence="10" type="ORF">DN069_16535</name>
</gene>
<name>A0A2X0JAB8_9ACTN</name>
<evidence type="ECO:0000256" key="4">
    <source>
        <dbReference type="ARBA" id="ARBA00022692"/>
    </source>
</evidence>
<evidence type="ECO:0000313" key="11">
    <source>
        <dbReference type="Proteomes" id="UP000248889"/>
    </source>
</evidence>
<feature type="domain" description="SSD" evidence="9">
    <location>
        <begin position="229"/>
        <end position="344"/>
    </location>
</feature>
<evidence type="ECO:0000259" key="9">
    <source>
        <dbReference type="PROSITE" id="PS50156"/>
    </source>
</evidence>
<evidence type="ECO:0000256" key="7">
    <source>
        <dbReference type="SAM" id="MobiDB-lite"/>
    </source>
</evidence>
<evidence type="ECO:0000313" key="10">
    <source>
        <dbReference type="EMBL" id="RAG84458.1"/>
    </source>
</evidence>
<proteinExistence type="inferred from homology"/>
<feature type="transmembrane region" description="Helical" evidence="8">
    <location>
        <begin position="554"/>
        <end position="575"/>
    </location>
</feature>
<feature type="transmembrane region" description="Helical" evidence="8">
    <location>
        <begin position="294"/>
        <end position="316"/>
    </location>
</feature>
<dbReference type="AlphaFoldDB" id="A0A2X0JAB8"/>
<evidence type="ECO:0000256" key="8">
    <source>
        <dbReference type="SAM" id="Phobius"/>
    </source>
</evidence>
<evidence type="ECO:0000256" key="3">
    <source>
        <dbReference type="ARBA" id="ARBA00022475"/>
    </source>
</evidence>
<comment type="subcellular location">
    <subcellularLocation>
        <location evidence="1">Cell membrane</location>
        <topology evidence="1">Multi-pass membrane protein</topology>
    </subcellularLocation>
</comment>
<evidence type="ECO:0000256" key="2">
    <source>
        <dbReference type="ARBA" id="ARBA00010157"/>
    </source>
</evidence>
<dbReference type="OrthoDB" id="7051771at2"/>
<feature type="transmembrane region" description="Helical" evidence="8">
    <location>
        <begin position="523"/>
        <end position="547"/>
    </location>
</feature>
<comment type="similarity">
    <text evidence="2">Belongs to the resistance-nodulation-cell division (RND) (TC 2.A.6) family. MmpL subfamily.</text>
</comment>
<organism evidence="10 11">
    <name type="scientific">Streptacidiphilus pinicola</name>
    <dbReference type="NCBI Taxonomy" id="2219663"/>
    <lineage>
        <taxon>Bacteria</taxon>
        <taxon>Bacillati</taxon>
        <taxon>Actinomycetota</taxon>
        <taxon>Actinomycetes</taxon>
        <taxon>Kitasatosporales</taxon>
        <taxon>Streptomycetaceae</taxon>
        <taxon>Streptacidiphilus</taxon>
    </lineage>
</organism>
<sequence length="753" mass="78468">MGQLGHRGLSCPERKQGLLMHQTPSRLRGPFAALGRFSFRHRKWVALAWAVLIAIGLVFGTKVFNAAAPSAKAAGSESATGSALLSQYGTSGDALQALVSGKSADDPAVKAAVSSAESDLRTMPGVGSISDTRAQNGSSQIVSVQLSDAKALNAASQRLDRIATDSGASVKLGGDQVLAQQVQQQTKSDTETGELVALPITLVVMVLIFGGFVAAGLPLIGAIGSVAGALLALLGFTQIMPMDTSVLPITTVLGLGLSIDYALLVVNRFREERSKGATIEQAVERTSATAGRTIAFSALTVAVALSGLFVLTSPIFHAVAAAGVSVVVITVLSGLTLVPALLGFAGKKIKPPKQGVRDKGRFAWVVRKVRRRALPVALATVALLIAAAAPFFGAHAQSLGTQTLPTSFGARTVADAIAADYPTLQNPDVTVLVKGDAATADNYAKHIEALPDVRTAAVTEAGGSGGTAWAAVGVHVTGSPQGATAQHVVNELRADRDGLTTWVTGDAASVVDFQHEITTRGPWALGLIVAATFALLFLMTGSVVVPIKALVMNLLSLGAALGVMTLVFQGGWFSGFLGFTPTGGLEAWTPVLVFVFSFGLSMDYEVFLLSRIKELHDEGYSCARSVELGVQRSGRIITSAAALMVIVFLGFSTGRMLDIKEIGLALAVAVLVDATLVRMLLVPATMSMLARINWWAPPFLRRLHARYGFKEHAVLPPLPVAAAVPVQRAEAAPSGARGTARETTDERMALPVR</sequence>
<dbReference type="Pfam" id="PF03176">
    <property type="entry name" value="MMPL"/>
    <property type="match status" value="2"/>
</dbReference>
<dbReference type="SUPFAM" id="SSF82866">
    <property type="entry name" value="Multidrug efflux transporter AcrB transmembrane domain"/>
    <property type="match status" value="2"/>
</dbReference>
<keyword evidence="5 8" id="KW-1133">Transmembrane helix</keyword>
<keyword evidence="11" id="KW-1185">Reference proteome</keyword>
<comment type="caution">
    <text evidence="10">The sequence shown here is derived from an EMBL/GenBank/DDBJ whole genome shotgun (WGS) entry which is preliminary data.</text>
</comment>
<dbReference type="EMBL" id="QKYN01000065">
    <property type="protein sequence ID" value="RAG84458.1"/>
    <property type="molecule type" value="Genomic_DNA"/>
</dbReference>
<feature type="transmembrane region" description="Helical" evidence="8">
    <location>
        <begin position="322"/>
        <end position="344"/>
    </location>
</feature>